<dbReference type="EC" id="3.6.1.74" evidence="8"/>
<dbReference type="Pfam" id="PF10640">
    <property type="entry name" value="MCEL_TPase"/>
    <property type="match status" value="1"/>
</dbReference>
<comment type="catalytic activity">
    <reaction evidence="9">
        <text>a 5'-end diphospho-ribonucleoside in mRNA + GTP + H(+) = a 5'-end (5'-triphosphoguanosine)-ribonucleoside in mRNA + diphosphate</text>
        <dbReference type="Rhea" id="RHEA:67012"/>
        <dbReference type="Rhea" id="RHEA-COMP:17165"/>
        <dbReference type="Rhea" id="RHEA-COMP:17166"/>
        <dbReference type="ChEBI" id="CHEBI:15378"/>
        <dbReference type="ChEBI" id="CHEBI:33019"/>
        <dbReference type="ChEBI" id="CHEBI:37565"/>
        <dbReference type="ChEBI" id="CHEBI:167616"/>
        <dbReference type="ChEBI" id="CHEBI:167617"/>
        <dbReference type="EC" id="2.7.7.50"/>
    </reaction>
</comment>
<keyword evidence="12" id="KW-1185">Reference proteome</keyword>
<name>A0A916KQK7_9POXV</name>
<proteinExistence type="predicted"/>
<evidence type="ECO:0000256" key="9">
    <source>
        <dbReference type="ARBA" id="ARBA00044679"/>
    </source>
</evidence>
<evidence type="ECO:0000256" key="3">
    <source>
        <dbReference type="ARBA" id="ARBA00022603"/>
    </source>
</evidence>
<evidence type="ECO:0000256" key="4">
    <source>
        <dbReference type="ARBA" id="ARBA00022679"/>
    </source>
</evidence>
<dbReference type="Pfam" id="PF03291">
    <property type="entry name" value="mRNA_G-N7_MeTrfase"/>
    <property type="match status" value="1"/>
</dbReference>
<dbReference type="Proteomes" id="UP000792671">
    <property type="component" value="Genome"/>
</dbReference>
<evidence type="ECO:0000313" key="11">
    <source>
        <dbReference type="EMBL" id="CCU56376.1"/>
    </source>
</evidence>
<dbReference type="OrthoDB" id="600at10239"/>
<evidence type="ECO:0000313" key="12">
    <source>
        <dbReference type="Proteomes" id="UP000792671"/>
    </source>
</evidence>
<sequence length="872" mass="102354">MSIEINEIINKFVKFYDNIKLDTNENIKNEVELTLINPDLMLLSNIYTENNESKKKTYLEYNLKFSKKKSKLRQRHEYDYSTYEIPNSHLTDRLTNNWETKTVIDEEKIDINKHEHVLMRHNIEYIDNNIELPLINDIFDRISVIFVSQVYIIIDSVLKIEFKIKSYIGPLSSNKLSLSTHFNDIDTSRKNISYYLEIEILPNIKLENNILQEKLEKAFSYIYKSTNISNLSLVTIKEPSRIKTFTIQYNKLNTIDKDSYVMAIKIDGNVVNFTVKNSICSVIIYNVIYKNYKCNIDKNIEIKGMGEYIKVNNVKKIYPFYFTEIKYVNRKATNIIENRYDQIQFYNSIITSFKEPMQIKFENKLTLKFNENNVSTNVVNFYKSIDNSNMKDIYDGIILIDISNNKDKKDYKFKIDNTVDIVCRLDTYRGVYILHSGGKLHISFSLFAYDDKNFAELTKYTVKSDIIKYISDANLLVFNNNDKFGPSKLLSPIYCIVEYSFLHSKIIGLRIDKTNNFYRQNYNGNSLDVIILSKQIHEQFPSNYNIDYLLSLNESSNIIDNNPHRSKLLLNKKVDKYFLDNTVRTSINILTNYMKTNAISMSISRLVTVLPNRYVLSIDIGRGGDLTKYYYVGISGILGTDPDTIAIQESRERYKNLQLKSNAQSSVYKFHTLNISILNDNYENDVKQSFMNQQKINFFGVIEWQLAIHYSYNNNTKDSILLKLKNLSSNGTKVIITCLDGNELINRLNINEHIIYNIQPGITYKITKISEDRISVLYNATMTNWLEEYIITDGIIYDFAKYNFILHDMFTFEDIFNKNTYKTIDILSNFGRKSTNMFYKTIKNDSNIYNNEDINKLMSLFKVYIFIYSSYN</sequence>
<evidence type="ECO:0000256" key="7">
    <source>
        <dbReference type="ARBA" id="ARBA00033397"/>
    </source>
</evidence>
<dbReference type="GO" id="GO:0032259">
    <property type="term" value="P:methylation"/>
    <property type="evidence" value="ECO:0007669"/>
    <property type="project" value="UniProtKB-KW"/>
</dbReference>
<dbReference type="GO" id="GO:0004484">
    <property type="term" value="F:mRNA guanylyltransferase activity"/>
    <property type="evidence" value="ECO:0007669"/>
    <property type="project" value="UniProtKB-EC"/>
</dbReference>
<evidence type="ECO:0000256" key="1">
    <source>
        <dbReference type="ARBA" id="ARBA00012475"/>
    </source>
</evidence>
<dbReference type="GO" id="GO:0140818">
    <property type="term" value="F:mRNA 5'-triphosphate monophosphatase activity"/>
    <property type="evidence" value="ECO:0007669"/>
    <property type="project" value="UniProtKB-EC"/>
</dbReference>
<keyword evidence="4" id="KW-0808">Transferase</keyword>
<dbReference type="InterPro" id="IPR048425">
    <property type="entry name" value="MCEL_GT_NTPase"/>
</dbReference>
<evidence type="ECO:0000256" key="2">
    <source>
        <dbReference type="ARBA" id="ARBA00020120"/>
    </source>
</evidence>
<dbReference type="PROSITE" id="PS51562">
    <property type="entry name" value="RNA_CAP0_MT"/>
    <property type="match status" value="1"/>
</dbReference>
<protein>
    <recommendedName>
        <fullName evidence="2">mRNA-capping enzyme catalytic subunit</fullName>
        <ecNumber evidence="1">2.7.7.50</ecNumber>
        <ecNumber evidence="8">3.6.1.74</ecNumber>
    </recommendedName>
    <alternativeName>
        <fullName evidence="7">Virus termination factor large subunit</fullName>
    </alternativeName>
    <alternativeName>
        <fullName evidence="5">mRNA-capping enzyme 97 kDa subunit</fullName>
    </alternativeName>
    <alternativeName>
        <fullName evidence="6">mRNA-capping enzyme large subunit</fullName>
    </alternativeName>
</protein>
<dbReference type="Pfam" id="PF21004">
    <property type="entry name" value="MCEL_GT_NTPase"/>
    <property type="match status" value="1"/>
</dbReference>
<dbReference type="Gene3D" id="3.40.50.150">
    <property type="entry name" value="Vaccinia Virus protein VP39"/>
    <property type="match status" value="1"/>
</dbReference>
<accession>A0A916KQK7</accession>
<dbReference type="GeneID" id="15613800"/>
<dbReference type="KEGG" id="vg:15613800"/>
<feature type="domain" description="MRNA cap 0 methyltransferase" evidence="10">
    <location>
        <begin position="582"/>
        <end position="869"/>
    </location>
</feature>
<evidence type="ECO:0000256" key="5">
    <source>
        <dbReference type="ARBA" id="ARBA00030246"/>
    </source>
</evidence>
<keyword evidence="3" id="KW-0489">Methyltransferase</keyword>
<dbReference type="RefSeq" id="YP_008003695.1">
    <property type="nucleotide sequence ID" value="NC_021246.1"/>
</dbReference>
<evidence type="ECO:0000259" key="10">
    <source>
        <dbReference type="PROSITE" id="PS51562"/>
    </source>
</evidence>
<organism evidence="11 12">
    <name type="scientific">Mythimna separata entomopoxvirus 'L'</name>
    <dbReference type="NCBI Taxonomy" id="1293572"/>
    <lineage>
        <taxon>Viruses</taxon>
        <taxon>Varidnaviria</taxon>
        <taxon>Bamfordvirae</taxon>
        <taxon>Nucleocytoviricota</taxon>
        <taxon>Pokkesviricetes</taxon>
        <taxon>Chitovirales</taxon>
        <taxon>Poxviridae</taxon>
        <taxon>Entomopoxvirinae</taxon>
        <taxon>Betaentomopoxvirus</taxon>
        <taxon>Betaentomopoxvirus mseparata</taxon>
        <taxon>Mythimna separata entomopoxvirus</taxon>
    </lineage>
</organism>
<dbReference type="InterPro" id="IPR029063">
    <property type="entry name" value="SAM-dependent_MTases_sf"/>
</dbReference>
<dbReference type="GO" id="GO:0008168">
    <property type="term" value="F:methyltransferase activity"/>
    <property type="evidence" value="ECO:0007669"/>
    <property type="project" value="UniProtKB-KW"/>
</dbReference>
<dbReference type="InterPro" id="IPR019602">
    <property type="entry name" value="MCEL_TPase"/>
</dbReference>
<dbReference type="GO" id="GO:0004651">
    <property type="term" value="F:polynucleotide 5'-phosphatase activity"/>
    <property type="evidence" value="ECO:0007669"/>
    <property type="project" value="InterPro"/>
</dbReference>
<gene>
    <name evidence="11" type="ORF">MYSEV_178</name>
</gene>
<reference evidence="11 12" key="1">
    <citation type="journal article" date="2013" name="J. Virol.">
        <title>New Insights into the Evolution of Entomopoxvirinae from the Complete Genome Sequences of Four Entomopoxviruses Infecting Adoxophyes honmai, Choristoneura biennis, Choristoneura rosaceana, and Mythimna separata.</title>
        <authorList>
            <person name="Theze J."/>
            <person name="Takatsuka J."/>
            <person name="Li Z."/>
            <person name="Gallais J."/>
            <person name="Doucet D."/>
            <person name="Arif B."/>
            <person name="Nakai M."/>
            <person name="Herniou E.A."/>
        </authorList>
    </citation>
    <scope>NUCLEOTIDE SEQUENCE [LARGE SCALE GENOMIC DNA]</scope>
</reference>
<evidence type="ECO:0000256" key="6">
    <source>
        <dbReference type="ARBA" id="ARBA00033175"/>
    </source>
</evidence>
<dbReference type="EMBL" id="HF679134">
    <property type="protein sequence ID" value="CCU56376.1"/>
    <property type="molecule type" value="Genomic_DNA"/>
</dbReference>
<dbReference type="InterPro" id="IPR004971">
    <property type="entry name" value="mRNA_G-N7_MeTrfase_dom"/>
</dbReference>
<evidence type="ECO:0000256" key="8">
    <source>
        <dbReference type="ARBA" id="ARBA00035028"/>
    </source>
</evidence>
<dbReference type="EC" id="2.7.7.50" evidence="1"/>